<dbReference type="KEGG" id="mcob:NCTC10184_00505"/>
<comment type="subcellular location">
    <subcellularLocation>
        <location evidence="1 8">Cell membrane</location>
        <topology evidence="1 8">Multi-pass membrane protein</topology>
    </subcellularLocation>
</comment>
<gene>
    <name evidence="10" type="primary">potB</name>
    <name evidence="10" type="ORF">NCTC10184_00505</name>
</gene>
<feature type="transmembrane region" description="Helical" evidence="8">
    <location>
        <begin position="245"/>
        <end position="264"/>
    </location>
</feature>
<feature type="domain" description="ABC transmembrane type-1" evidence="9">
    <location>
        <begin position="63"/>
        <end position="259"/>
    </location>
</feature>
<dbReference type="InterPro" id="IPR000515">
    <property type="entry name" value="MetI-like"/>
</dbReference>
<dbReference type="AlphaFoldDB" id="A0A449BAQ1"/>
<evidence type="ECO:0000256" key="5">
    <source>
        <dbReference type="ARBA" id="ARBA00022692"/>
    </source>
</evidence>
<dbReference type="PANTHER" id="PTHR42929:SF1">
    <property type="entry name" value="INNER MEMBRANE ABC TRANSPORTER PERMEASE PROTEIN YDCU-RELATED"/>
    <property type="match status" value="1"/>
</dbReference>
<protein>
    <submittedName>
        <fullName evidence="10">Polyamine (Spermidine/putrescine) ABC transporter permease</fullName>
    </submittedName>
</protein>
<feature type="transmembrane region" description="Helical" evidence="8">
    <location>
        <begin position="137"/>
        <end position="159"/>
    </location>
</feature>
<feature type="transmembrane region" description="Helical" evidence="8">
    <location>
        <begin position="16"/>
        <end position="39"/>
    </location>
</feature>
<feature type="transmembrane region" description="Helical" evidence="8">
    <location>
        <begin position="96"/>
        <end position="117"/>
    </location>
</feature>
<evidence type="ECO:0000256" key="8">
    <source>
        <dbReference type="RuleBase" id="RU363032"/>
    </source>
</evidence>
<dbReference type="GO" id="GO:0005886">
    <property type="term" value="C:plasma membrane"/>
    <property type="evidence" value="ECO:0007669"/>
    <property type="project" value="UniProtKB-SubCell"/>
</dbReference>
<evidence type="ECO:0000313" key="11">
    <source>
        <dbReference type="Proteomes" id="UP000290876"/>
    </source>
</evidence>
<evidence type="ECO:0000259" key="9">
    <source>
        <dbReference type="PROSITE" id="PS50928"/>
    </source>
</evidence>
<keyword evidence="11" id="KW-1185">Reference proteome</keyword>
<dbReference type="Proteomes" id="UP000290876">
    <property type="component" value="Chromosome"/>
</dbReference>
<organism evidence="10 11">
    <name type="scientific">Mycoplasmopsis columbinasalis</name>
    <dbReference type="NCBI Taxonomy" id="114880"/>
    <lineage>
        <taxon>Bacteria</taxon>
        <taxon>Bacillati</taxon>
        <taxon>Mycoplasmatota</taxon>
        <taxon>Mycoplasmoidales</taxon>
        <taxon>Metamycoplasmataceae</taxon>
        <taxon>Mycoplasmopsis</taxon>
    </lineage>
</organism>
<dbReference type="Gene3D" id="1.10.3720.10">
    <property type="entry name" value="MetI-like"/>
    <property type="match status" value="1"/>
</dbReference>
<keyword evidence="6 8" id="KW-1133">Transmembrane helix</keyword>
<evidence type="ECO:0000256" key="4">
    <source>
        <dbReference type="ARBA" id="ARBA00022475"/>
    </source>
</evidence>
<evidence type="ECO:0000256" key="1">
    <source>
        <dbReference type="ARBA" id="ARBA00004651"/>
    </source>
</evidence>
<dbReference type="InterPro" id="IPR035906">
    <property type="entry name" value="MetI-like_sf"/>
</dbReference>
<evidence type="ECO:0000256" key="6">
    <source>
        <dbReference type="ARBA" id="ARBA00022989"/>
    </source>
</evidence>
<keyword evidence="3 8" id="KW-0813">Transport</keyword>
<dbReference type="GO" id="GO:0055085">
    <property type="term" value="P:transmembrane transport"/>
    <property type="evidence" value="ECO:0007669"/>
    <property type="project" value="InterPro"/>
</dbReference>
<reference evidence="10 11" key="1">
    <citation type="submission" date="2019-01" db="EMBL/GenBank/DDBJ databases">
        <authorList>
            <consortium name="Pathogen Informatics"/>
        </authorList>
    </citation>
    <scope>NUCLEOTIDE SEQUENCE [LARGE SCALE GENOMIC DNA]</scope>
    <source>
        <strain evidence="10 11">NCTC10184</strain>
    </source>
</reference>
<evidence type="ECO:0000256" key="2">
    <source>
        <dbReference type="ARBA" id="ARBA00007069"/>
    </source>
</evidence>
<evidence type="ECO:0000313" key="10">
    <source>
        <dbReference type="EMBL" id="VEU78266.1"/>
    </source>
</evidence>
<dbReference type="SUPFAM" id="SSF161098">
    <property type="entry name" value="MetI-like"/>
    <property type="match status" value="1"/>
</dbReference>
<dbReference type="RefSeq" id="WP_129623101.1">
    <property type="nucleotide sequence ID" value="NZ_LR215043.1"/>
</dbReference>
<dbReference type="CDD" id="cd06261">
    <property type="entry name" value="TM_PBP2"/>
    <property type="match status" value="1"/>
</dbReference>
<name>A0A449BAQ1_9BACT</name>
<keyword evidence="7 8" id="KW-0472">Membrane</keyword>
<dbReference type="PROSITE" id="PS50928">
    <property type="entry name" value="ABC_TM1"/>
    <property type="match status" value="1"/>
</dbReference>
<dbReference type="EMBL" id="LR215043">
    <property type="protein sequence ID" value="VEU78266.1"/>
    <property type="molecule type" value="Genomic_DNA"/>
</dbReference>
<dbReference type="Pfam" id="PF00528">
    <property type="entry name" value="BPD_transp_1"/>
    <property type="match status" value="1"/>
</dbReference>
<evidence type="ECO:0000256" key="3">
    <source>
        <dbReference type="ARBA" id="ARBA00022448"/>
    </source>
</evidence>
<keyword evidence="4" id="KW-1003">Cell membrane</keyword>
<keyword evidence="5 8" id="KW-0812">Transmembrane</keyword>
<comment type="similarity">
    <text evidence="2">Belongs to the binding-protein-dependent transport system permease family. CysTW subfamily.</text>
</comment>
<evidence type="ECO:0000256" key="7">
    <source>
        <dbReference type="ARBA" id="ARBA00023136"/>
    </source>
</evidence>
<sequence length="279" mass="31355">MKTTKLVSKLALNRRLALLIPFAIIAIFFIILPIILILVNALTAHDDFDAWSLVKDNSTWVKIGRSLKIGILSSIICLFLGFPYAYLIARSKNPYLPIYGMSLIISPMIIFTIARIYAIRGFFLSIVADENTLNAEWFMVLALTYLNLPFMIMPLYSVFRDMPNNILEASEDLGYNKFQTLIKVVIPYSLKAIISGFGLIFLSSATNFVISDKLLPNKNQLQMIGSVINDFSVASNKFALARGSALVLIVSAIFIGAYALIQYLPKLISKFNKRGWKYE</sequence>
<feature type="transmembrane region" description="Helical" evidence="8">
    <location>
        <begin position="69"/>
        <end position="89"/>
    </location>
</feature>
<dbReference type="OrthoDB" id="9807047at2"/>
<feature type="transmembrane region" description="Helical" evidence="8">
    <location>
        <begin position="180"/>
        <end position="202"/>
    </location>
</feature>
<dbReference type="PANTHER" id="PTHR42929">
    <property type="entry name" value="INNER MEMBRANE ABC TRANSPORTER PERMEASE PROTEIN YDCU-RELATED-RELATED"/>
    <property type="match status" value="1"/>
</dbReference>
<proteinExistence type="inferred from homology"/>
<accession>A0A449BAQ1</accession>